<dbReference type="Proteomes" id="UP000005408">
    <property type="component" value="Unassembled WGS sequence"/>
</dbReference>
<evidence type="ECO:0000256" key="9">
    <source>
        <dbReference type="ARBA" id="ARBA00038061"/>
    </source>
</evidence>
<keyword evidence="6" id="KW-0472">Membrane</keyword>
<evidence type="ECO:0000313" key="11">
    <source>
        <dbReference type="EnsemblMetazoa" id="G3329.1:cds"/>
    </source>
</evidence>
<evidence type="ECO:0000256" key="4">
    <source>
        <dbReference type="ARBA" id="ARBA00022741"/>
    </source>
</evidence>
<evidence type="ECO:0000313" key="12">
    <source>
        <dbReference type="Proteomes" id="UP000005408"/>
    </source>
</evidence>
<keyword evidence="3" id="KW-0488">Methylation</keyword>
<evidence type="ECO:0000256" key="1">
    <source>
        <dbReference type="ARBA" id="ARBA00004193"/>
    </source>
</evidence>
<dbReference type="InterPro" id="IPR001806">
    <property type="entry name" value="Small_GTPase"/>
</dbReference>
<feature type="region of interest" description="Disordered" evidence="10">
    <location>
        <begin position="252"/>
        <end position="277"/>
    </location>
</feature>
<organism evidence="11 12">
    <name type="scientific">Magallana gigas</name>
    <name type="common">Pacific oyster</name>
    <name type="synonym">Crassostrea gigas</name>
    <dbReference type="NCBI Taxonomy" id="29159"/>
    <lineage>
        <taxon>Eukaryota</taxon>
        <taxon>Metazoa</taxon>
        <taxon>Spiralia</taxon>
        <taxon>Lophotrochozoa</taxon>
        <taxon>Mollusca</taxon>
        <taxon>Bivalvia</taxon>
        <taxon>Autobranchia</taxon>
        <taxon>Pteriomorphia</taxon>
        <taxon>Ostreida</taxon>
        <taxon>Ostreoidea</taxon>
        <taxon>Ostreidae</taxon>
        <taxon>Magallana</taxon>
    </lineage>
</organism>
<accession>A0A8W8MJR9</accession>
<dbReference type="InterPro" id="IPR052236">
    <property type="entry name" value="Small_GTPase_RasD"/>
</dbReference>
<dbReference type="EnsemblMetazoa" id="G3329.1">
    <property type="protein sequence ID" value="G3329.1:cds"/>
    <property type="gene ID" value="G3329"/>
</dbReference>
<dbReference type="PANTHER" id="PTHR46149:SF7">
    <property type="entry name" value="GTP-BINDING PROTEIN DI-RAS2"/>
    <property type="match status" value="1"/>
</dbReference>
<dbReference type="GO" id="GO:0005886">
    <property type="term" value="C:plasma membrane"/>
    <property type="evidence" value="ECO:0007669"/>
    <property type="project" value="UniProtKB-SubCell"/>
</dbReference>
<dbReference type="PANTHER" id="PTHR46149">
    <property type="entry name" value="MIP08469P"/>
    <property type="match status" value="1"/>
</dbReference>
<protein>
    <recommendedName>
        <fullName evidence="13">GTP-binding protein Rhes</fullName>
    </recommendedName>
</protein>
<evidence type="ECO:0000256" key="8">
    <source>
        <dbReference type="ARBA" id="ARBA00023289"/>
    </source>
</evidence>
<keyword evidence="7" id="KW-0449">Lipoprotein</keyword>
<name>A0A8W8MJR9_MAGGI</name>
<dbReference type="PRINTS" id="PR00449">
    <property type="entry name" value="RASTRNSFRMNG"/>
</dbReference>
<dbReference type="PROSITE" id="PS51419">
    <property type="entry name" value="RAB"/>
    <property type="match status" value="1"/>
</dbReference>
<dbReference type="Pfam" id="PF00071">
    <property type="entry name" value="Ras"/>
    <property type="match status" value="1"/>
</dbReference>
<dbReference type="GO" id="GO:0005525">
    <property type="term" value="F:GTP binding"/>
    <property type="evidence" value="ECO:0007669"/>
    <property type="project" value="UniProtKB-KW"/>
</dbReference>
<dbReference type="FunFam" id="3.40.50.300:FF:000475">
    <property type="entry name" value="GTP-binding protein Rhes"/>
    <property type="match status" value="1"/>
</dbReference>
<evidence type="ECO:0000256" key="7">
    <source>
        <dbReference type="ARBA" id="ARBA00023288"/>
    </source>
</evidence>
<dbReference type="GO" id="GO:0003924">
    <property type="term" value="F:GTPase activity"/>
    <property type="evidence" value="ECO:0007669"/>
    <property type="project" value="InterPro"/>
</dbReference>
<evidence type="ECO:0000256" key="6">
    <source>
        <dbReference type="ARBA" id="ARBA00023136"/>
    </source>
</evidence>
<reference evidence="11" key="1">
    <citation type="submission" date="2022-08" db="UniProtKB">
        <authorList>
            <consortium name="EnsemblMetazoa"/>
        </authorList>
    </citation>
    <scope>IDENTIFICATION</scope>
    <source>
        <strain evidence="11">05x7-T-G4-1.051#20</strain>
    </source>
</reference>
<keyword evidence="12" id="KW-1185">Reference proteome</keyword>
<proteinExistence type="inferred from homology"/>
<evidence type="ECO:0000256" key="10">
    <source>
        <dbReference type="SAM" id="MobiDB-lite"/>
    </source>
</evidence>
<evidence type="ECO:0008006" key="13">
    <source>
        <dbReference type="Google" id="ProtNLM"/>
    </source>
</evidence>
<keyword evidence="5" id="KW-0342">GTP-binding</keyword>
<dbReference type="SMART" id="SM00175">
    <property type="entry name" value="RAB"/>
    <property type="match status" value="1"/>
</dbReference>
<evidence type="ECO:0000256" key="2">
    <source>
        <dbReference type="ARBA" id="ARBA00022475"/>
    </source>
</evidence>
<dbReference type="AlphaFoldDB" id="A0A8W8MJR9"/>
<dbReference type="InterPro" id="IPR005225">
    <property type="entry name" value="Small_GTP-bd"/>
</dbReference>
<dbReference type="InterPro" id="IPR027417">
    <property type="entry name" value="P-loop_NTPase"/>
</dbReference>
<evidence type="ECO:0000256" key="5">
    <source>
        <dbReference type="ARBA" id="ARBA00023134"/>
    </source>
</evidence>
<keyword evidence="8" id="KW-0636">Prenylation</keyword>
<sequence length="277" mass="31215">MICRTVLQGAALNSSDKSHHFLTNHWSGVFPFARLAHLLINWHCDTANTSKMNTNRRKFRSQSLPNWNDDDDDKLHYRLTIMGTAGVGKSCIISQFLYDRFISEYKETVEEFHRGEYTVDGRELILDILDTAGAHSFPAMRRLAISTSDAFVLVYSIDDESSFQGVKDLRDIILAERGDKRVPIVVVGNKSDISMEKRAIMKETAESIVCFDWGNGYVEASAKDSINVVGIFKEILRQANIEINKTPLPKRKRFASTSSDGSEISPSRERNTGCVIS</sequence>
<comment type="similarity">
    <text evidence="9">Belongs to the small GTPase superfamily. RasD family.</text>
</comment>
<feature type="compositionally biased region" description="Polar residues" evidence="10">
    <location>
        <begin position="255"/>
        <end position="265"/>
    </location>
</feature>
<keyword evidence="2" id="KW-1003">Cell membrane</keyword>
<evidence type="ECO:0000256" key="3">
    <source>
        <dbReference type="ARBA" id="ARBA00022481"/>
    </source>
</evidence>
<dbReference type="SUPFAM" id="SSF52540">
    <property type="entry name" value="P-loop containing nucleoside triphosphate hydrolases"/>
    <property type="match status" value="1"/>
</dbReference>
<dbReference type="Gene3D" id="3.40.50.300">
    <property type="entry name" value="P-loop containing nucleotide triphosphate hydrolases"/>
    <property type="match status" value="1"/>
</dbReference>
<dbReference type="SMART" id="SM00174">
    <property type="entry name" value="RHO"/>
    <property type="match status" value="1"/>
</dbReference>
<comment type="subcellular location">
    <subcellularLocation>
        <location evidence="1">Cell membrane</location>
        <topology evidence="1">Lipid-anchor</topology>
    </subcellularLocation>
</comment>
<dbReference type="PROSITE" id="PS51421">
    <property type="entry name" value="RAS"/>
    <property type="match status" value="1"/>
</dbReference>
<dbReference type="NCBIfam" id="TIGR00231">
    <property type="entry name" value="small_GTP"/>
    <property type="match status" value="1"/>
</dbReference>
<dbReference type="SMART" id="SM00173">
    <property type="entry name" value="RAS"/>
    <property type="match status" value="1"/>
</dbReference>
<keyword evidence="4" id="KW-0547">Nucleotide-binding</keyword>